<dbReference type="Proteomes" id="UP000186156">
    <property type="component" value="Unassembled WGS sequence"/>
</dbReference>
<keyword evidence="3" id="KW-1185">Reference proteome</keyword>
<sequence>MTGLAMVGAVAALCGFLWWFFGALSRKDDEAPVEGLKTMGQRWLEQNGYDLVKDSEIVSHVTRLASGQLTGFLRPDFIARKDGREYAVFVRIEPVSEEELHERYAFCAFLHGARGAIVIDVMKESVQTAVYEWRRPRHVRRKEAVHRVLWAMCGALVVLVAWKHG</sequence>
<accession>A0A1N7KN31</accession>
<keyword evidence="1" id="KW-1133">Transmembrane helix</keyword>
<dbReference type="OrthoDB" id="2376453at2"/>
<proteinExistence type="predicted"/>
<keyword evidence="1" id="KW-0472">Membrane</keyword>
<dbReference type="RefSeq" id="WP_076344823.1">
    <property type="nucleotide sequence ID" value="NZ_FTOO01000002.1"/>
</dbReference>
<reference evidence="3" key="1">
    <citation type="submission" date="2017-01" db="EMBL/GenBank/DDBJ databases">
        <authorList>
            <person name="Varghese N."/>
            <person name="Submissions S."/>
        </authorList>
    </citation>
    <scope>NUCLEOTIDE SEQUENCE [LARGE SCALE GENOMIC DNA]</scope>
    <source>
        <strain evidence="3">DSM 16176</strain>
    </source>
</reference>
<evidence type="ECO:0000256" key="1">
    <source>
        <dbReference type="SAM" id="Phobius"/>
    </source>
</evidence>
<name>A0A1N7KN31_9BACL</name>
<dbReference type="EMBL" id="FTOO01000002">
    <property type="protein sequence ID" value="SIS62870.1"/>
    <property type="molecule type" value="Genomic_DNA"/>
</dbReference>
<dbReference type="STRING" id="252246.SAMN05421799_10258"/>
<organism evidence="2 3">
    <name type="scientific">Alicyclobacillus vulcanalis</name>
    <dbReference type="NCBI Taxonomy" id="252246"/>
    <lineage>
        <taxon>Bacteria</taxon>
        <taxon>Bacillati</taxon>
        <taxon>Bacillota</taxon>
        <taxon>Bacilli</taxon>
        <taxon>Bacillales</taxon>
        <taxon>Alicyclobacillaceae</taxon>
        <taxon>Alicyclobacillus</taxon>
    </lineage>
</organism>
<evidence type="ECO:0000313" key="2">
    <source>
        <dbReference type="EMBL" id="SIS62870.1"/>
    </source>
</evidence>
<feature type="transmembrane region" description="Helical" evidence="1">
    <location>
        <begin position="144"/>
        <end position="162"/>
    </location>
</feature>
<evidence type="ECO:0000313" key="3">
    <source>
        <dbReference type="Proteomes" id="UP000186156"/>
    </source>
</evidence>
<feature type="transmembrane region" description="Helical" evidence="1">
    <location>
        <begin position="6"/>
        <end position="24"/>
    </location>
</feature>
<keyword evidence="1" id="KW-0812">Transmembrane</keyword>
<dbReference type="AlphaFoldDB" id="A0A1N7KN31"/>
<gene>
    <name evidence="2" type="ORF">SAMN05421799_10258</name>
</gene>
<protein>
    <submittedName>
        <fullName evidence="2">Uncharacterized protein</fullName>
    </submittedName>
</protein>